<evidence type="ECO:0000256" key="7">
    <source>
        <dbReference type="ARBA" id="ARBA00025748"/>
    </source>
</evidence>
<feature type="coiled-coil region" evidence="11">
    <location>
        <begin position="141"/>
        <end position="189"/>
    </location>
</feature>
<protein>
    <recommendedName>
        <fullName evidence="10">Homeobox-leucine zipper protein</fullName>
    </recommendedName>
    <alternativeName>
        <fullName evidence="10">HD-ZIP protein</fullName>
    </alternativeName>
    <alternativeName>
        <fullName evidence="10">Homeodomain transcription factor</fullName>
    </alternativeName>
</protein>
<dbReference type="PANTHER" id="PTHR24326:SF538">
    <property type="entry name" value="HOMEOBOX-LEUCINE ZIPPER PROTEIN HAT7"/>
    <property type="match status" value="1"/>
</dbReference>
<keyword evidence="12" id="KW-1133">Transmembrane helix</keyword>
<evidence type="ECO:0000256" key="10">
    <source>
        <dbReference type="RuleBase" id="RU369038"/>
    </source>
</evidence>
<evidence type="ECO:0000256" key="2">
    <source>
        <dbReference type="ARBA" id="ARBA00023015"/>
    </source>
</evidence>
<evidence type="ECO:0000256" key="8">
    <source>
        <dbReference type="PROSITE-ProRule" id="PRU00108"/>
    </source>
</evidence>
<dbReference type="GO" id="GO:0000981">
    <property type="term" value="F:DNA-binding transcription factor activity, RNA polymerase II-specific"/>
    <property type="evidence" value="ECO:0007669"/>
    <property type="project" value="UniProtKB-UniRule"/>
</dbReference>
<dbReference type="CDD" id="cd00086">
    <property type="entry name" value="homeodomain"/>
    <property type="match status" value="1"/>
</dbReference>
<dbReference type="SUPFAM" id="SSF46689">
    <property type="entry name" value="Homeodomain-like"/>
    <property type="match status" value="1"/>
</dbReference>
<keyword evidence="12" id="KW-0472">Membrane</keyword>
<evidence type="ECO:0000256" key="12">
    <source>
        <dbReference type="SAM" id="Phobius"/>
    </source>
</evidence>
<dbReference type="PRINTS" id="PR00031">
    <property type="entry name" value="HTHREPRESSR"/>
</dbReference>
<dbReference type="FunFam" id="1.10.10.60:FF:000200">
    <property type="entry name" value="Homeobox-leucine zipper protein ATHB-13"/>
    <property type="match status" value="1"/>
</dbReference>
<dbReference type="AlphaFoldDB" id="A0A5B6V5I6"/>
<accession>A0A5B6V5I6</accession>
<evidence type="ECO:0000256" key="11">
    <source>
        <dbReference type="SAM" id="Coils"/>
    </source>
</evidence>
<keyword evidence="3 8" id="KW-0238">DNA-binding</keyword>
<feature type="DNA-binding region" description="Homeobox" evidence="8">
    <location>
        <begin position="91"/>
        <end position="150"/>
    </location>
</feature>
<dbReference type="SMART" id="SM00389">
    <property type="entry name" value="HOX"/>
    <property type="match status" value="1"/>
</dbReference>
<dbReference type="InterPro" id="IPR017970">
    <property type="entry name" value="Homeobox_CS"/>
</dbReference>
<evidence type="ECO:0000256" key="9">
    <source>
        <dbReference type="RuleBase" id="RU000682"/>
    </source>
</evidence>
<evidence type="ECO:0000313" key="14">
    <source>
        <dbReference type="EMBL" id="KAA3464361.1"/>
    </source>
</evidence>
<dbReference type="Gene3D" id="1.10.10.60">
    <property type="entry name" value="Homeodomain-like"/>
    <property type="match status" value="1"/>
</dbReference>
<comment type="similarity">
    <text evidence="7 10">Belongs to the HD-ZIP homeobox family. Class I subfamily.</text>
</comment>
<feature type="domain" description="Homeobox" evidence="13">
    <location>
        <begin position="89"/>
        <end position="149"/>
    </location>
</feature>
<comment type="caution">
    <text evidence="14">The sequence shown here is derived from an EMBL/GenBank/DDBJ whole genome shotgun (WGS) entry which is preliminary data.</text>
</comment>
<keyword evidence="6 8" id="KW-0539">Nucleus</keyword>
<dbReference type="InterPro" id="IPR009057">
    <property type="entry name" value="Homeodomain-like_sf"/>
</dbReference>
<evidence type="ECO:0000256" key="4">
    <source>
        <dbReference type="ARBA" id="ARBA00023155"/>
    </source>
</evidence>
<feature type="transmembrane region" description="Helical" evidence="12">
    <location>
        <begin position="38"/>
        <end position="59"/>
    </location>
</feature>
<dbReference type="Pfam" id="PF02183">
    <property type="entry name" value="HALZ"/>
    <property type="match status" value="1"/>
</dbReference>
<dbReference type="InterPro" id="IPR001356">
    <property type="entry name" value="HD"/>
</dbReference>
<proteinExistence type="inferred from homology"/>
<evidence type="ECO:0000256" key="5">
    <source>
        <dbReference type="ARBA" id="ARBA00023163"/>
    </source>
</evidence>
<reference evidence="15" key="1">
    <citation type="journal article" date="2019" name="Plant Biotechnol. J.">
        <title>Genome sequencing of the Australian wild diploid species Gossypium australe highlights disease resistance and delayed gland morphogenesis.</title>
        <authorList>
            <person name="Cai Y."/>
            <person name="Cai X."/>
            <person name="Wang Q."/>
            <person name="Wang P."/>
            <person name="Zhang Y."/>
            <person name="Cai C."/>
            <person name="Xu Y."/>
            <person name="Wang K."/>
            <person name="Zhou Z."/>
            <person name="Wang C."/>
            <person name="Geng S."/>
            <person name="Li B."/>
            <person name="Dong Q."/>
            <person name="Hou Y."/>
            <person name="Wang H."/>
            <person name="Ai P."/>
            <person name="Liu Z."/>
            <person name="Yi F."/>
            <person name="Sun M."/>
            <person name="An G."/>
            <person name="Cheng J."/>
            <person name="Zhang Y."/>
            <person name="Shi Q."/>
            <person name="Xie Y."/>
            <person name="Shi X."/>
            <person name="Chang Y."/>
            <person name="Huang F."/>
            <person name="Chen Y."/>
            <person name="Hong S."/>
            <person name="Mi L."/>
            <person name="Sun Q."/>
            <person name="Zhang L."/>
            <person name="Zhou B."/>
            <person name="Peng R."/>
            <person name="Zhang X."/>
            <person name="Liu F."/>
        </authorList>
    </citation>
    <scope>NUCLEOTIDE SEQUENCE [LARGE SCALE GENOMIC DNA]</scope>
    <source>
        <strain evidence="15">cv. PA1801</strain>
    </source>
</reference>
<dbReference type="InterPro" id="IPR000047">
    <property type="entry name" value="HTH_motif"/>
</dbReference>
<dbReference type="InterPro" id="IPR045224">
    <property type="entry name" value="HDZip_class_I_plant"/>
</dbReference>
<name>A0A5B6V5I6_9ROSI</name>
<evidence type="ECO:0000256" key="6">
    <source>
        <dbReference type="ARBA" id="ARBA00023242"/>
    </source>
</evidence>
<evidence type="ECO:0000259" key="13">
    <source>
        <dbReference type="PROSITE" id="PS50071"/>
    </source>
</evidence>
<dbReference type="InterPro" id="IPR003106">
    <property type="entry name" value="Leu_zip_homeo"/>
</dbReference>
<dbReference type="EMBL" id="SMMG02000008">
    <property type="protein sequence ID" value="KAA3464361.1"/>
    <property type="molecule type" value="Genomic_DNA"/>
</dbReference>
<dbReference type="PROSITE" id="PS50071">
    <property type="entry name" value="HOMEOBOX_2"/>
    <property type="match status" value="1"/>
</dbReference>
<keyword evidence="5 10" id="KW-0804">Transcription</keyword>
<organism evidence="14 15">
    <name type="scientific">Gossypium australe</name>
    <dbReference type="NCBI Taxonomy" id="47621"/>
    <lineage>
        <taxon>Eukaryota</taxon>
        <taxon>Viridiplantae</taxon>
        <taxon>Streptophyta</taxon>
        <taxon>Embryophyta</taxon>
        <taxon>Tracheophyta</taxon>
        <taxon>Spermatophyta</taxon>
        <taxon>Magnoliopsida</taxon>
        <taxon>eudicotyledons</taxon>
        <taxon>Gunneridae</taxon>
        <taxon>Pentapetalae</taxon>
        <taxon>rosids</taxon>
        <taxon>malvids</taxon>
        <taxon>Malvales</taxon>
        <taxon>Malvaceae</taxon>
        <taxon>Malvoideae</taxon>
        <taxon>Gossypium</taxon>
    </lineage>
</organism>
<comment type="function">
    <text evidence="10">Transcription factor.</text>
</comment>
<comment type="subcellular location">
    <subcellularLocation>
        <location evidence="1 8 9">Nucleus</location>
    </subcellularLocation>
</comment>
<keyword evidence="12" id="KW-0812">Transmembrane</keyword>
<evidence type="ECO:0000256" key="3">
    <source>
        <dbReference type="ARBA" id="ARBA00023125"/>
    </source>
</evidence>
<sequence>MNDFQANIAMAFPHSFIFPPNEDHSNDHLFSPSCPPQLFLGMISLTLSPSVYTCIFFVYGAPFMMKRSVCFSGVEQVLVEDESSDDDGSHVGEKKKRLKLEQVKALEKSFESGNKLEPRRKLQLAKALGLKPRQIAIWFQNRRARWKTKQLEKDYDVLKKQCEALKADADALQAQNNKLSAELLSLKTKDSNEISIKDEVNEGSWSSKNLFSTSSRPTSMVHLLQGSTCTKPDQVVQEEGFCHLLNEVDEQQGFWPWDEQ</sequence>
<gene>
    <name evidence="14" type="ORF">EPI10_008621</name>
</gene>
<evidence type="ECO:0000313" key="15">
    <source>
        <dbReference type="Proteomes" id="UP000325315"/>
    </source>
</evidence>
<keyword evidence="11" id="KW-0175">Coiled coil</keyword>
<keyword evidence="15" id="KW-1185">Reference proteome</keyword>
<dbReference type="GO" id="GO:0043565">
    <property type="term" value="F:sequence-specific DNA binding"/>
    <property type="evidence" value="ECO:0007669"/>
    <property type="project" value="InterPro"/>
</dbReference>
<dbReference type="PANTHER" id="PTHR24326">
    <property type="entry name" value="HOMEOBOX-LEUCINE ZIPPER PROTEIN"/>
    <property type="match status" value="1"/>
</dbReference>
<dbReference type="PROSITE" id="PS00027">
    <property type="entry name" value="HOMEOBOX_1"/>
    <property type="match status" value="1"/>
</dbReference>
<keyword evidence="4 8" id="KW-0371">Homeobox</keyword>
<dbReference type="Pfam" id="PF00046">
    <property type="entry name" value="Homeodomain"/>
    <property type="match status" value="1"/>
</dbReference>
<dbReference type="Proteomes" id="UP000325315">
    <property type="component" value="Unassembled WGS sequence"/>
</dbReference>
<dbReference type="OrthoDB" id="6159439at2759"/>
<dbReference type="GO" id="GO:0045893">
    <property type="term" value="P:positive regulation of DNA-templated transcription"/>
    <property type="evidence" value="ECO:0007669"/>
    <property type="project" value="TreeGrafter"/>
</dbReference>
<dbReference type="GO" id="GO:0005634">
    <property type="term" value="C:nucleus"/>
    <property type="evidence" value="ECO:0007669"/>
    <property type="project" value="UniProtKB-SubCell"/>
</dbReference>
<evidence type="ECO:0000256" key="1">
    <source>
        <dbReference type="ARBA" id="ARBA00004123"/>
    </source>
</evidence>
<keyword evidence="2 10" id="KW-0805">Transcription regulation</keyword>